<feature type="domain" description="Non-reducing end beta-L-arabinofuranosidase-like GH127 catalytic" evidence="1">
    <location>
        <begin position="2"/>
        <end position="70"/>
    </location>
</feature>
<evidence type="ECO:0000313" key="3">
    <source>
        <dbReference type="Proteomes" id="UP000664167"/>
    </source>
</evidence>
<sequence>TDLYQQTGDARWLTVARRFDHAAVFDPLAAGQDRLDGLHANTQVPKWIGAAREYKATGTTRYRDIATNAW</sequence>
<keyword evidence="3" id="KW-1185">Reference proteome</keyword>
<name>A0A939FH42_9ACTN</name>
<proteinExistence type="predicted"/>
<comment type="caution">
    <text evidence="2">The sequence shown here is derived from an EMBL/GenBank/DDBJ whole genome shotgun (WGS) entry which is preliminary data.</text>
</comment>
<dbReference type="GO" id="GO:0016787">
    <property type="term" value="F:hydrolase activity"/>
    <property type="evidence" value="ECO:0007669"/>
    <property type="project" value="UniProtKB-KW"/>
</dbReference>
<dbReference type="RefSeq" id="WP_206970083.1">
    <property type="nucleotide sequence ID" value="NZ_JAFLRJ010001431.1"/>
</dbReference>
<keyword evidence="2" id="KW-0378">Hydrolase</keyword>
<feature type="non-terminal residue" evidence="2">
    <location>
        <position position="70"/>
    </location>
</feature>
<organism evidence="2 3">
    <name type="scientific">Streptomyces beijiangensis</name>
    <dbReference type="NCBI Taxonomy" id="163361"/>
    <lineage>
        <taxon>Bacteria</taxon>
        <taxon>Bacillati</taxon>
        <taxon>Actinomycetota</taxon>
        <taxon>Actinomycetes</taxon>
        <taxon>Kitasatosporales</taxon>
        <taxon>Streptomycetaceae</taxon>
        <taxon>Streptomyces</taxon>
    </lineage>
</organism>
<reference evidence="2" key="1">
    <citation type="submission" date="2021-03" db="EMBL/GenBank/DDBJ databases">
        <title>Streptomyces poriferae sp. nov., a novel marine sponge-derived Actinobacteria species with anti-MRSA activity.</title>
        <authorList>
            <person name="Sandoval-Powers M."/>
            <person name="Kralova S."/>
            <person name="Nguyen G.-S."/>
            <person name="Fawwal D."/>
            <person name="Degnes K."/>
            <person name="Klinkenberg G."/>
            <person name="Sletta H."/>
            <person name="Wentzel A."/>
            <person name="Liles M.R."/>
        </authorList>
    </citation>
    <scope>NUCLEOTIDE SEQUENCE</scope>
    <source>
        <strain evidence="2">DSM 41794</strain>
    </source>
</reference>
<evidence type="ECO:0000313" key="2">
    <source>
        <dbReference type="EMBL" id="MBO0518264.1"/>
    </source>
</evidence>
<dbReference type="EMBL" id="JAFLRJ010001431">
    <property type="protein sequence ID" value="MBO0518264.1"/>
    <property type="molecule type" value="Genomic_DNA"/>
</dbReference>
<evidence type="ECO:0000259" key="1">
    <source>
        <dbReference type="Pfam" id="PF07944"/>
    </source>
</evidence>
<gene>
    <name evidence="2" type="ORF">J0695_42140</name>
</gene>
<dbReference type="AlphaFoldDB" id="A0A939FH42"/>
<dbReference type="PANTHER" id="PTHR31151">
    <property type="entry name" value="PROLINE-TRNA LIGASE (DUF1680)"/>
    <property type="match status" value="1"/>
</dbReference>
<dbReference type="Proteomes" id="UP000664167">
    <property type="component" value="Unassembled WGS sequence"/>
</dbReference>
<dbReference type="InterPro" id="IPR012878">
    <property type="entry name" value="Beta-AFase-like_GH127_cat"/>
</dbReference>
<feature type="non-terminal residue" evidence="2">
    <location>
        <position position="1"/>
    </location>
</feature>
<dbReference type="PANTHER" id="PTHR31151:SF0">
    <property type="entry name" value="PROLINE-TRNA LIGASE (DUF1680)"/>
    <property type="match status" value="1"/>
</dbReference>
<protein>
    <submittedName>
        <fullName evidence="2">Glycoside hydrolase family 127 protein</fullName>
    </submittedName>
</protein>
<accession>A0A939FH42</accession>
<dbReference type="Pfam" id="PF07944">
    <property type="entry name" value="Beta-AFase-like_GH127_cat"/>
    <property type="match status" value="1"/>
</dbReference>